<protein>
    <submittedName>
        <fullName evidence="2">Uncharacterized protein</fullName>
    </submittedName>
</protein>
<dbReference type="Proteomes" id="UP001595681">
    <property type="component" value="Unassembled WGS sequence"/>
</dbReference>
<dbReference type="EMBL" id="JBHRVU010000005">
    <property type="protein sequence ID" value="MFC3443892.1"/>
    <property type="molecule type" value="Genomic_DNA"/>
</dbReference>
<evidence type="ECO:0000256" key="1">
    <source>
        <dbReference type="SAM" id="Phobius"/>
    </source>
</evidence>
<keyword evidence="1" id="KW-0812">Transmembrane</keyword>
<comment type="caution">
    <text evidence="2">The sequence shown here is derived from an EMBL/GenBank/DDBJ whole genome shotgun (WGS) entry which is preliminary data.</text>
</comment>
<gene>
    <name evidence="2" type="ORF">ACFOKF_22335</name>
</gene>
<dbReference type="RefSeq" id="WP_380798790.1">
    <property type="nucleotide sequence ID" value="NZ_JBHRVU010000005.1"/>
</dbReference>
<proteinExistence type="predicted"/>
<keyword evidence="1" id="KW-1133">Transmembrane helix</keyword>
<evidence type="ECO:0000313" key="2">
    <source>
        <dbReference type="EMBL" id="MFC3443892.1"/>
    </source>
</evidence>
<feature type="transmembrane region" description="Helical" evidence="1">
    <location>
        <begin position="70"/>
        <end position="102"/>
    </location>
</feature>
<evidence type="ECO:0000313" key="3">
    <source>
        <dbReference type="Proteomes" id="UP001595681"/>
    </source>
</evidence>
<keyword evidence="1" id="KW-0472">Membrane</keyword>
<feature type="transmembrane region" description="Helical" evidence="1">
    <location>
        <begin position="42"/>
        <end position="64"/>
    </location>
</feature>
<name>A0ABV7NN54_9SPHN</name>
<organism evidence="2 3">
    <name type="scientific">Sphingobium rhizovicinum</name>
    <dbReference type="NCBI Taxonomy" id="432308"/>
    <lineage>
        <taxon>Bacteria</taxon>
        <taxon>Pseudomonadati</taxon>
        <taxon>Pseudomonadota</taxon>
        <taxon>Alphaproteobacteria</taxon>
        <taxon>Sphingomonadales</taxon>
        <taxon>Sphingomonadaceae</taxon>
        <taxon>Sphingobium</taxon>
    </lineage>
</organism>
<keyword evidence="3" id="KW-1185">Reference proteome</keyword>
<sequence length="111" mass="12389">MKHGPNNGNQFVLPLEQREAIEREIESRVAKRMKDKAFLWRFRLITIETMMMAGLIAVAGILLGKGPFEIFRAAVLVAAGCFGSGMILIGLSAGATHGWTALTKRFRRWRS</sequence>
<accession>A0ABV7NN54</accession>
<reference evidence="3" key="1">
    <citation type="journal article" date="2019" name="Int. J. Syst. Evol. Microbiol.">
        <title>The Global Catalogue of Microorganisms (GCM) 10K type strain sequencing project: providing services to taxonomists for standard genome sequencing and annotation.</title>
        <authorList>
            <consortium name="The Broad Institute Genomics Platform"/>
            <consortium name="The Broad Institute Genome Sequencing Center for Infectious Disease"/>
            <person name="Wu L."/>
            <person name="Ma J."/>
        </authorList>
    </citation>
    <scope>NUCLEOTIDE SEQUENCE [LARGE SCALE GENOMIC DNA]</scope>
    <source>
        <strain evidence="3">CCM 7491</strain>
    </source>
</reference>